<dbReference type="InterPro" id="IPR001698">
    <property type="entry name" value="CAPZB"/>
</dbReference>
<comment type="subunit">
    <text evidence="12">Heterodimer of an alpha and a beta subunit.</text>
</comment>
<evidence type="ECO:0000256" key="11">
    <source>
        <dbReference type="ARBA" id="ARBA00045888"/>
    </source>
</evidence>
<dbReference type="Proteomes" id="UP000002494">
    <property type="component" value="Chromosome 5"/>
</dbReference>
<evidence type="ECO:0000256" key="6">
    <source>
        <dbReference type="ARBA" id="ARBA00022490"/>
    </source>
</evidence>
<keyword evidence="7" id="KW-0597">Phosphoprotein</keyword>
<protein>
    <recommendedName>
        <fullName evidence="4 12">F-actin-capping protein subunit beta</fullName>
    </recommendedName>
</protein>
<evidence type="ECO:0000256" key="12">
    <source>
        <dbReference type="RuleBase" id="RU365078"/>
    </source>
</evidence>
<evidence type="ECO:0007829" key="16">
    <source>
        <dbReference type="PeptideAtlas" id="A0A8I6AWW7"/>
    </source>
</evidence>
<dbReference type="InterPro" id="IPR043175">
    <property type="entry name" value="CAPZB_N"/>
</dbReference>
<dbReference type="Pfam" id="PF01115">
    <property type="entry name" value="F_actin_cap_B"/>
    <property type="match status" value="1"/>
</dbReference>
<evidence type="ECO:0000313" key="14">
    <source>
        <dbReference type="Proteomes" id="UP000002494"/>
    </source>
</evidence>
<evidence type="ECO:0000256" key="1">
    <source>
        <dbReference type="ARBA" id="ARBA00004204"/>
    </source>
</evidence>
<dbReference type="PROSITE" id="PS00231">
    <property type="entry name" value="F_ACTIN_CAPPING_BETA"/>
    <property type="match status" value="1"/>
</dbReference>
<dbReference type="SUPFAM" id="SSF90096">
    <property type="entry name" value="Subunits of heterodimeric actin filament capping protein Capz"/>
    <property type="match status" value="1"/>
</dbReference>
<proteinExistence type="evidence at protein level"/>
<dbReference type="GO" id="GO:0051016">
    <property type="term" value="P:barbed-end actin filament capping"/>
    <property type="evidence" value="ECO:0007669"/>
    <property type="project" value="UniProtKB-UniRule"/>
</dbReference>
<dbReference type="GO" id="GO:0030036">
    <property type="term" value="P:actin cytoskeleton organization"/>
    <property type="evidence" value="ECO:0007669"/>
    <property type="project" value="InterPro"/>
</dbReference>
<reference evidence="13" key="3">
    <citation type="submission" date="2025-09" db="UniProtKB">
        <authorList>
            <consortium name="Ensembl"/>
        </authorList>
    </citation>
    <scope>IDENTIFICATION</scope>
    <source>
        <strain evidence="13">Brown Norway</strain>
    </source>
</reference>
<keyword evidence="16" id="KW-1267">Proteomics identification</keyword>
<dbReference type="AlphaFoldDB" id="A0A8I6AWW7"/>
<evidence type="ECO:0000256" key="4">
    <source>
        <dbReference type="ARBA" id="ARBA00021859"/>
    </source>
</evidence>
<evidence type="ECO:0000256" key="7">
    <source>
        <dbReference type="ARBA" id="ARBA00022553"/>
    </source>
</evidence>
<keyword evidence="14" id="KW-1185">Reference proteome</keyword>
<dbReference type="FunFam" id="1.20.58.570:FF:000001">
    <property type="entry name" value="F-actin-capping protein subunit beta"/>
    <property type="match status" value="1"/>
</dbReference>
<evidence type="ECO:0000256" key="9">
    <source>
        <dbReference type="ARBA" id="ARBA00023203"/>
    </source>
</evidence>
<evidence type="ECO:0000313" key="13">
    <source>
        <dbReference type="Ensembl" id="ENSRNOP00000093333.1"/>
    </source>
</evidence>
<keyword evidence="8" id="KW-0007">Acetylation</keyword>
<dbReference type="InterPro" id="IPR037282">
    <property type="entry name" value="CapZ_alpha/beta"/>
</dbReference>
<comment type="similarity">
    <text evidence="3 12">Belongs to the F-actin-capping protein beta subunit family.</text>
</comment>
<evidence type="ECO:0000256" key="10">
    <source>
        <dbReference type="ARBA" id="ARBA00023212"/>
    </source>
</evidence>
<evidence type="ECO:0000256" key="5">
    <source>
        <dbReference type="ARBA" id="ARBA00022467"/>
    </source>
</evidence>
<accession>A0A8I6AWW7</accession>
<dbReference type="FunFam" id="3.90.1150.210:FF:000001">
    <property type="entry name" value="F-actin-capping protein subunit beta"/>
    <property type="match status" value="1"/>
</dbReference>
<dbReference type="GO" id="GO:0003779">
    <property type="term" value="F:actin binding"/>
    <property type="evidence" value="ECO:0007669"/>
    <property type="project" value="UniProtKB-KW"/>
</dbReference>
<keyword evidence="5 12" id="KW-0117">Actin capping</keyword>
<evidence type="ECO:0000256" key="3">
    <source>
        <dbReference type="ARBA" id="ARBA00006039"/>
    </source>
</evidence>
<dbReference type="RGD" id="1359099">
    <property type="gene designation" value="Capzb"/>
</dbReference>
<dbReference type="PANTHER" id="PTHR10619:SF1">
    <property type="entry name" value="F-ACTIN-CAPPING PROTEIN SUBUNIT BETA"/>
    <property type="match status" value="1"/>
</dbReference>
<dbReference type="PRINTS" id="PR00192">
    <property type="entry name" value="FACTINCAPB"/>
</dbReference>
<keyword evidence="9 12" id="KW-0009">Actin-binding</keyword>
<keyword evidence="10 12" id="KW-0206">Cytoskeleton</keyword>
<dbReference type="GO" id="GO:0030017">
    <property type="term" value="C:sarcomere"/>
    <property type="evidence" value="ECO:0007669"/>
    <property type="project" value="UniProtKB-SubCell"/>
</dbReference>
<dbReference type="GeneTree" id="ENSGT00390000017957"/>
<gene>
    <name evidence="13 15" type="primary">Capzb</name>
</gene>
<reference evidence="13" key="1">
    <citation type="submission" date="2024-01" db="EMBL/GenBank/DDBJ databases">
        <title>GRCr8: a new rat reference genome assembly contstructed from accurate long reads and long range scaffolding.</title>
        <authorList>
            <person name="Doris P.A."/>
            <person name="Kalbfleisch T."/>
            <person name="Li K."/>
            <person name="Howe K."/>
            <person name="Wood J."/>
        </authorList>
    </citation>
    <scope>NUCLEOTIDE SEQUENCE [LARGE SCALE GENOMIC DNA]</scope>
    <source>
        <strain evidence="13">Brown Norway</strain>
    </source>
</reference>
<dbReference type="Gene3D" id="3.90.1150.210">
    <property type="entry name" value="F-actin capping protein, beta subunit"/>
    <property type="match status" value="1"/>
</dbReference>
<comment type="function">
    <text evidence="11">F-actin-capping proteins bind in a Ca(2+)-independent manner to the fast growing ends of actin filaments (barbed end) thereby blocking the exchange of subunits at these ends. Unlike other capping proteins (such as gelsolin and severin), these proteins do not sever actin filaments. Plays a role in the regulation of cell morphology and cytoskeletal organization. Forms, with CAPZB, the barbed end of the fast growing ends of actin filaments in the dynactin complex and stabilizes dynactin structure. The dynactin multiprotein complex activates the molecular motor dynein for ultra-processive transport along microtubules.</text>
</comment>
<dbReference type="Gene3D" id="1.20.58.570">
    <property type="match status" value="1"/>
</dbReference>
<evidence type="ECO:0000313" key="15">
    <source>
        <dbReference type="RGD" id="1359099"/>
    </source>
</evidence>
<evidence type="ECO:0000256" key="2">
    <source>
        <dbReference type="ARBA" id="ARBA00004245"/>
    </source>
</evidence>
<name>A0A8I6AWW7_RAT</name>
<comment type="subcellular location">
    <subcellularLocation>
        <location evidence="2 12">Cytoplasm</location>
        <location evidence="2 12">Cytoskeleton</location>
    </subcellularLocation>
    <subcellularLocation>
        <location evidence="1">Cytoplasm</location>
        <location evidence="1">Myofibril</location>
        <location evidence="1">Sarcomere</location>
    </subcellularLocation>
</comment>
<dbReference type="InterPro" id="IPR042276">
    <property type="entry name" value="CapZ_alpha/beta_2"/>
</dbReference>
<dbReference type="PANTHER" id="PTHR10619">
    <property type="entry name" value="F-ACTIN-CAPPING PROTEIN SUBUNIT BETA"/>
    <property type="match status" value="1"/>
</dbReference>
<reference evidence="13" key="2">
    <citation type="submission" date="2025-08" db="UniProtKB">
        <authorList>
            <consortium name="Ensembl"/>
        </authorList>
    </citation>
    <scope>IDENTIFICATION</scope>
    <source>
        <strain evidence="13">Brown Norway</strain>
    </source>
</reference>
<evidence type="ECO:0000256" key="8">
    <source>
        <dbReference type="ARBA" id="ARBA00022990"/>
    </source>
</evidence>
<dbReference type="Ensembl" id="ENSRNOT00000110243.2">
    <property type="protein sequence ID" value="ENSRNOP00000093333.1"/>
    <property type="gene ID" value="ENSRNOG00000007330.9"/>
</dbReference>
<sequence length="340" mass="38427">MSRRLGTLLSLSHWNSADNLRWTWKHQEIGRWLKSSPGLNCNLWDRWMRRHQGAGCTVLQGGPLDSNCGSDQQLDCALDLMRRLPPQQIEKNLSDLIDLVPSLCEDLLSSVDQPLKIARDKVVGKDYLLCDYNRDGDSYRSPWSNKYDPPLEDGAMPSARLRKLEVEANNAFDQYRDLYFEGGVSSVYLWDLDHGFAGVILIKKAGDGSKKIKGCWDSIHVVEVQEKSSGRTAHYKLTSTVMLWLQTNKSGSGTMNLGGSLTRQMEKDETVSDCSPHIANIGRLVEDMENKIRSTLNEIYFGKTKDIVNGLRSVQTFADKSKQEALKNDLVEALKRKQQC</sequence>
<keyword evidence="6 12" id="KW-0963">Cytoplasm</keyword>
<organism evidence="13 14">
    <name type="scientific">Rattus norvegicus</name>
    <name type="common">Rat</name>
    <dbReference type="NCBI Taxonomy" id="10116"/>
    <lineage>
        <taxon>Eukaryota</taxon>
        <taxon>Metazoa</taxon>
        <taxon>Chordata</taxon>
        <taxon>Craniata</taxon>
        <taxon>Vertebrata</taxon>
        <taxon>Euteleostomi</taxon>
        <taxon>Mammalia</taxon>
        <taxon>Eutheria</taxon>
        <taxon>Euarchontoglires</taxon>
        <taxon>Glires</taxon>
        <taxon>Rodentia</taxon>
        <taxon>Myomorpha</taxon>
        <taxon>Muroidea</taxon>
        <taxon>Muridae</taxon>
        <taxon>Murinae</taxon>
        <taxon>Rattus</taxon>
    </lineage>
</organism>
<dbReference type="InterPro" id="IPR019771">
    <property type="entry name" value="F-actin_capping_bsu_CS"/>
</dbReference>
<dbReference type="GO" id="GO:0008290">
    <property type="term" value="C:F-actin capping protein complex"/>
    <property type="evidence" value="ECO:0007669"/>
    <property type="project" value="UniProtKB-UniRule"/>
</dbReference>